<dbReference type="SUPFAM" id="SSF46561">
    <property type="entry name" value="Ribosomal protein L29 (L29p)"/>
    <property type="match status" value="1"/>
</dbReference>
<dbReference type="GO" id="GO:0003735">
    <property type="term" value="F:structural constituent of ribosome"/>
    <property type="evidence" value="ECO:0007669"/>
    <property type="project" value="InterPro"/>
</dbReference>
<dbReference type="GO" id="GO:0022625">
    <property type="term" value="C:cytosolic large ribosomal subunit"/>
    <property type="evidence" value="ECO:0007669"/>
    <property type="project" value="TreeGrafter"/>
</dbReference>
<dbReference type="GO" id="GO:0006412">
    <property type="term" value="P:translation"/>
    <property type="evidence" value="ECO:0007669"/>
    <property type="project" value="UniProtKB-UniRule"/>
</dbReference>
<dbReference type="InterPro" id="IPR050063">
    <property type="entry name" value="Ribosomal_protein_uL29"/>
</dbReference>
<gene>
    <name evidence="5 6" type="primary">rpmC</name>
    <name evidence="6" type="ORF">Q4521_16420</name>
</gene>
<dbReference type="EMBL" id="JAUOPB010000012">
    <property type="protein sequence ID" value="MDO6424071.1"/>
    <property type="molecule type" value="Genomic_DNA"/>
</dbReference>
<evidence type="ECO:0000256" key="2">
    <source>
        <dbReference type="ARBA" id="ARBA00022980"/>
    </source>
</evidence>
<protein>
    <recommendedName>
        <fullName evidence="4 5">Large ribosomal subunit protein uL29</fullName>
    </recommendedName>
</protein>
<dbReference type="AlphaFoldDB" id="A0AAW7X8M4"/>
<dbReference type="PANTHER" id="PTHR10916:SF0">
    <property type="entry name" value="LARGE RIBOSOMAL SUBUNIT PROTEIN UL29C"/>
    <property type="match status" value="1"/>
</dbReference>
<dbReference type="PROSITE" id="PS00579">
    <property type="entry name" value="RIBOSOMAL_L29"/>
    <property type="match status" value="1"/>
</dbReference>
<dbReference type="GeneID" id="98612653"/>
<dbReference type="RefSeq" id="WP_041324266.1">
    <property type="nucleotide sequence ID" value="NZ_CP123764.1"/>
</dbReference>
<comment type="similarity">
    <text evidence="1 5">Belongs to the universal ribosomal protein uL29 family.</text>
</comment>
<dbReference type="Gene3D" id="1.10.287.310">
    <property type="match status" value="1"/>
</dbReference>
<evidence type="ECO:0000313" key="6">
    <source>
        <dbReference type="EMBL" id="MDO6424071.1"/>
    </source>
</evidence>
<comment type="caution">
    <text evidence="6">The sequence shown here is derived from an EMBL/GenBank/DDBJ whole genome shotgun (WGS) entry which is preliminary data.</text>
</comment>
<proteinExistence type="inferred from homology"/>
<name>A0AAW7X8M4_9GAMM</name>
<keyword evidence="3 5" id="KW-0687">Ribonucleoprotein</keyword>
<dbReference type="Proteomes" id="UP001169760">
    <property type="component" value="Unassembled WGS sequence"/>
</dbReference>
<sequence>MKAEDLNKKSVEELKAELLSQLEGQFKFRMQKSTGQLTQTHLLKQTRRDIARIETVLRQKAGNKA</sequence>
<keyword evidence="2 5" id="KW-0689">Ribosomal protein</keyword>
<dbReference type="CDD" id="cd00427">
    <property type="entry name" value="Ribosomal_L29_HIP"/>
    <property type="match status" value="1"/>
</dbReference>
<accession>A0AAW7X8M4</accession>
<organism evidence="6 7">
    <name type="scientific">Saccharophagus degradans</name>
    <dbReference type="NCBI Taxonomy" id="86304"/>
    <lineage>
        <taxon>Bacteria</taxon>
        <taxon>Pseudomonadati</taxon>
        <taxon>Pseudomonadota</taxon>
        <taxon>Gammaproteobacteria</taxon>
        <taxon>Cellvibrionales</taxon>
        <taxon>Cellvibrionaceae</taxon>
        <taxon>Saccharophagus</taxon>
    </lineage>
</organism>
<dbReference type="PANTHER" id="PTHR10916">
    <property type="entry name" value="60S RIBOSOMAL PROTEIN L35/50S RIBOSOMAL PROTEIN L29"/>
    <property type="match status" value="1"/>
</dbReference>
<evidence type="ECO:0000256" key="4">
    <source>
        <dbReference type="ARBA" id="ARBA00035204"/>
    </source>
</evidence>
<evidence type="ECO:0000256" key="5">
    <source>
        <dbReference type="HAMAP-Rule" id="MF_00374"/>
    </source>
</evidence>
<dbReference type="HAMAP" id="MF_00374">
    <property type="entry name" value="Ribosomal_uL29"/>
    <property type="match status" value="1"/>
</dbReference>
<dbReference type="InterPro" id="IPR018254">
    <property type="entry name" value="Ribosomal_uL29_CS"/>
</dbReference>
<dbReference type="InterPro" id="IPR001854">
    <property type="entry name" value="Ribosomal_uL29"/>
</dbReference>
<evidence type="ECO:0000256" key="3">
    <source>
        <dbReference type="ARBA" id="ARBA00023274"/>
    </source>
</evidence>
<dbReference type="FunFam" id="1.10.287.310:FF:000001">
    <property type="entry name" value="50S ribosomal protein L29"/>
    <property type="match status" value="1"/>
</dbReference>
<evidence type="ECO:0000256" key="1">
    <source>
        <dbReference type="ARBA" id="ARBA00009254"/>
    </source>
</evidence>
<evidence type="ECO:0000313" key="7">
    <source>
        <dbReference type="Proteomes" id="UP001169760"/>
    </source>
</evidence>
<dbReference type="NCBIfam" id="TIGR00012">
    <property type="entry name" value="L29"/>
    <property type="match status" value="1"/>
</dbReference>
<dbReference type="InterPro" id="IPR036049">
    <property type="entry name" value="Ribosomal_uL29_sf"/>
</dbReference>
<dbReference type="Pfam" id="PF00831">
    <property type="entry name" value="Ribosomal_L29"/>
    <property type="match status" value="1"/>
</dbReference>
<reference evidence="6" key="1">
    <citation type="submission" date="2023-07" db="EMBL/GenBank/DDBJ databases">
        <title>Genome content predicts the carbon catabolic preferences of heterotrophic bacteria.</title>
        <authorList>
            <person name="Gralka M."/>
        </authorList>
    </citation>
    <scope>NUCLEOTIDE SEQUENCE</scope>
    <source>
        <strain evidence="6">I3M17_2</strain>
    </source>
</reference>